<dbReference type="OrthoDB" id="796488at2"/>
<reference evidence="2 3" key="1">
    <citation type="submission" date="2018-01" db="EMBL/GenBank/DDBJ databases">
        <title>Genomic Encyclopedia of Type Strains, Phase I: the one thousand microbial genomes (KMG-I) project.</title>
        <authorList>
            <person name="Goeker M."/>
        </authorList>
    </citation>
    <scope>NUCLEOTIDE SEQUENCE [LARGE SCALE GENOMIC DNA]</scope>
    <source>
        <strain evidence="2 3">DSM 17960</strain>
    </source>
</reference>
<evidence type="ECO:0000313" key="3">
    <source>
        <dbReference type="Proteomes" id="UP000237056"/>
    </source>
</evidence>
<keyword evidence="1" id="KW-1133">Transmembrane helix</keyword>
<gene>
    <name evidence="2" type="ORF">Q361_10588</name>
</gene>
<dbReference type="RefSeq" id="WP_103725629.1">
    <property type="nucleotide sequence ID" value="NZ_PQNY01000005.1"/>
</dbReference>
<dbReference type="AlphaFoldDB" id="A0A2S4N9R1"/>
<evidence type="ECO:0000313" key="2">
    <source>
        <dbReference type="EMBL" id="POS02193.1"/>
    </source>
</evidence>
<organism evidence="2 3">
    <name type="scientific">Flavobacterium croceum DSM 17960</name>
    <dbReference type="NCBI Taxonomy" id="1121886"/>
    <lineage>
        <taxon>Bacteria</taxon>
        <taxon>Pseudomonadati</taxon>
        <taxon>Bacteroidota</taxon>
        <taxon>Flavobacteriia</taxon>
        <taxon>Flavobacteriales</taxon>
        <taxon>Flavobacteriaceae</taxon>
        <taxon>Flavobacterium</taxon>
    </lineage>
</organism>
<name>A0A2S4N9R1_9FLAO</name>
<keyword evidence="1" id="KW-0812">Transmembrane</keyword>
<protein>
    <recommendedName>
        <fullName evidence="4">DUF3592 domain-containing protein</fullName>
    </recommendedName>
</protein>
<accession>A0A2S4N9R1</accession>
<feature type="transmembrane region" description="Helical" evidence="1">
    <location>
        <begin position="7"/>
        <end position="26"/>
    </location>
</feature>
<keyword evidence="3" id="KW-1185">Reference proteome</keyword>
<evidence type="ECO:0000256" key="1">
    <source>
        <dbReference type="SAM" id="Phobius"/>
    </source>
</evidence>
<dbReference type="EMBL" id="PQNY01000005">
    <property type="protein sequence ID" value="POS02193.1"/>
    <property type="molecule type" value="Genomic_DNA"/>
</dbReference>
<proteinExistence type="predicted"/>
<feature type="transmembrane region" description="Helical" evidence="1">
    <location>
        <begin position="122"/>
        <end position="143"/>
    </location>
</feature>
<dbReference type="Proteomes" id="UP000237056">
    <property type="component" value="Unassembled WGS sequence"/>
</dbReference>
<keyword evidence="1" id="KW-0472">Membrane</keyword>
<sequence length="148" mass="16618">MKTNNPKIIGIVMLLVGLAITGFWGFGLFKIVTYPFTGTITQAKVIGYKVSRNGARMVKNNRSLSGKSPFFEFITNDNQTIKSYSQSPQIFVLFNYQIDEKIEVAYPKNEPKKAVIISWKEIPGLVLMIAIGILSVVVGKSYMFKKQD</sequence>
<evidence type="ECO:0008006" key="4">
    <source>
        <dbReference type="Google" id="ProtNLM"/>
    </source>
</evidence>
<comment type="caution">
    <text evidence="2">The sequence shown here is derived from an EMBL/GenBank/DDBJ whole genome shotgun (WGS) entry which is preliminary data.</text>
</comment>